<sequence>MQTEHLAMASVPVQAWTGNCFEWEQALRVGTIFPELNLPFFAAEQFCCGKTDETGMTDREALMNQISCVSFALDDLRLFLDTHPEQQEAHNLREQLVMKRKELLKNYAENYYPLTRDCAGPWTKGPAPWEGACC</sequence>
<dbReference type="InterPro" id="IPR020256">
    <property type="entry name" value="Spore_coat_CotJA"/>
</dbReference>
<accession>A0A4Q7NZG4</accession>
<feature type="domain" description="Protein CotJB" evidence="1">
    <location>
        <begin position="61"/>
        <end position="130"/>
    </location>
</feature>
<reference evidence="2 3" key="1">
    <citation type="submission" date="2019-02" db="EMBL/GenBank/DDBJ databases">
        <title>Genomic Encyclopedia of Type Strains, Phase IV (KMG-IV): sequencing the most valuable type-strain genomes for metagenomic binning, comparative biology and taxonomic classification.</title>
        <authorList>
            <person name="Goeker M."/>
        </authorList>
    </citation>
    <scope>NUCLEOTIDE SEQUENCE [LARGE SCALE GENOMIC DNA]</scope>
    <source>
        <strain evidence="2 3">DSM 29486</strain>
    </source>
</reference>
<organism evidence="2 3">
    <name type="scientific">Cuneatibacter caecimuris</name>
    <dbReference type="NCBI Taxonomy" id="1796618"/>
    <lineage>
        <taxon>Bacteria</taxon>
        <taxon>Bacillati</taxon>
        <taxon>Bacillota</taxon>
        <taxon>Clostridia</taxon>
        <taxon>Lachnospirales</taxon>
        <taxon>Lachnospiraceae</taxon>
        <taxon>Cuneatibacter</taxon>
    </lineage>
</organism>
<keyword evidence="3" id="KW-1185">Reference proteome</keyword>
<gene>
    <name evidence="2" type="ORF">EV209_2834</name>
</gene>
<dbReference type="RefSeq" id="WP_130436086.1">
    <property type="nucleotide sequence ID" value="NZ_SGXF01000007.1"/>
</dbReference>
<proteinExistence type="predicted"/>
<evidence type="ECO:0000313" key="2">
    <source>
        <dbReference type="EMBL" id="RZS92765.1"/>
    </source>
</evidence>
<name>A0A4Q7NZG4_9FIRM</name>
<dbReference type="InterPro" id="IPR024207">
    <property type="entry name" value="CotJB_dom"/>
</dbReference>
<protein>
    <submittedName>
        <fullName evidence="2">Spore coat associated protein JA (CotJA)</fullName>
    </submittedName>
</protein>
<dbReference type="Pfam" id="PF11007">
    <property type="entry name" value="CotJA"/>
    <property type="match status" value="1"/>
</dbReference>
<evidence type="ECO:0000313" key="3">
    <source>
        <dbReference type="Proteomes" id="UP000292927"/>
    </source>
</evidence>
<comment type="caution">
    <text evidence="2">The sequence shown here is derived from an EMBL/GenBank/DDBJ whole genome shotgun (WGS) entry which is preliminary data.</text>
</comment>
<dbReference type="EMBL" id="SGXF01000007">
    <property type="protein sequence ID" value="RZS92765.1"/>
    <property type="molecule type" value="Genomic_DNA"/>
</dbReference>
<dbReference type="Pfam" id="PF12652">
    <property type="entry name" value="CotJB"/>
    <property type="match status" value="1"/>
</dbReference>
<dbReference type="OrthoDB" id="9804099at2"/>
<evidence type="ECO:0000259" key="1">
    <source>
        <dbReference type="Pfam" id="PF12652"/>
    </source>
</evidence>
<dbReference type="AlphaFoldDB" id="A0A4Q7NZG4"/>
<dbReference type="Proteomes" id="UP000292927">
    <property type="component" value="Unassembled WGS sequence"/>
</dbReference>